<accession>A0A8H2XXY3</accession>
<reference evidence="2" key="1">
    <citation type="submission" date="2021-01" db="EMBL/GenBank/DDBJ databases">
        <authorList>
            <person name="Kaushik A."/>
        </authorList>
    </citation>
    <scope>NUCLEOTIDE SEQUENCE</scope>
    <source>
        <strain evidence="2">AG2-2IIIB</strain>
    </source>
</reference>
<protein>
    <submittedName>
        <fullName evidence="2">Uncharacterized protein</fullName>
    </submittedName>
</protein>
<dbReference type="EMBL" id="CAJMWT010002302">
    <property type="protein sequence ID" value="CAE6439137.1"/>
    <property type="molecule type" value="Genomic_DNA"/>
</dbReference>
<feature type="region of interest" description="Disordered" evidence="1">
    <location>
        <begin position="133"/>
        <end position="158"/>
    </location>
</feature>
<dbReference type="PANTHER" id="PTHR14614">
    <property type="entry name" value="HEPATOCELLULAR CARCINOMA-ASSOCIATED ANTIGEN"/>
    <property type="match status" value="1"/>
</dbReference>
<evidence type="ECO:0000256" key="1">
    <source>
        <dbReference type="SAM" id="MobiDB-lite"/>
    </source>
</evidence>
<dbReference type="InterPro" id="IPR019410">
    <property type="entry name" value="Methyltransf_16"/>
</dbReference>
<comment type="caution">
    <text evidence="2">The sequence shown here is derived from an EMBL/GenBank/DDBJ whole genome shotgun (WGS) entry which is preliminary data.</text>
</comment>
<dbReference type="PANTHER" id="PTHR14614:SF162">
    <property type="entry name" value="EXPRESSED PROTEIN"/>
    <property type="match status" value="1"/>
</dbReference>
<name>A0A8H2XXY3_9AGAM</name>
<evidence type="ECO:0000313" key="2">
    <source>
        <dbReference type="EMBL" id="CAE6439137.1"/>
    </source>
</evidence>
<dbReference type="GO" id="GO:0005737">
    <property type="term" value="C:cytoplasm"/>
    <property type="evidence" value="ECO:0007669"/>
    <property type="project" value="TreeGrafter"/>
</dbReference>
<dbReference type="GO" id="GO:0005634">
    <property type="term" value="C:nucleus"/>
    <property type="evidence" value="ECO:0007669"/>
    <property type="project" value="TreeGrafter"/>
</dbReference>
<dbReference type="GO" id="GO:0008757">
    <property type="term" value="F:S-adenosylmethionine-dependent methyltransferase activity"/>
    <property type="evidence" value="ECO:0007669"/>
    <property type="project" value="UniProtKB-ARBA"/>
</dbReference>
<dbReference type="AlphaFoldDB" id="A0A8H2XXY3"/>
<dbReference type="Proteomes" id="UP000663843">
    <property type="component" value="Unassembled WGS sequence"/>
</dbReference>
<dbReference type="Gene3D" id="3.40.50.150">
    <property type="entry name" value="Vaccinia Virus protein VP39"/>
    <property type="match status" value="2"/>
</dbReference>
<organism evidence="2 3">
    <name type="scientific">Rhizoctonia solani</name>
    <dbReference type="NCBI Taxonomy" id="456999"/>
    <lineage>
        <taxon>Eukaryota</taxon>
        <taxon>Fungi</taxon>
        <taxon>Dikarya</taxon>
        <taxon>Basidiomycota</taxon>
        <taxon>Agaricomycotina</taxon>
        <taxon>Agaricomycetes</taxon>
        <taxon>Cantharellales</taxon>
        <taxon>Ceratobasidiaceae</taxon>
        <taxon>Rhizoctonia</taxon>
    </lineage>
</organism>
<evidence type="ECO:0000313" key="3">
    <source>
        <dbReference type="Proteomes" id="UP000663843"/>
    </source>
</evidence>
<gene>
    <name evidence="2" type="ORF">RDB_LOCUS73169</name>
</gene>
<proteinExistence type="predicted"/>
<dbReference type="Pfam" id="PF10294">
    <property type="entry name" value="Methyltransf_16"/>
    <property type="match status" value="2"/>
</dbReference>
<sequence>MFEYLSFLRPPPEACPLGQPVTFVPQIANDLRTEPCETEHNIYFAWQSDSGALDRTGFIKLTTWRPGSGSYKPLSVALPSGARPGDAWRLCLAVNLDPKNLPQALVLGLAQNEFGRLPFPVTSLPISVLAGESAGPTGKARGNKPSPNKQPKAKSKPAEINISKQEKIERFYLLPLNRGTLRITEQTSFDLDKKIWDSGVAASSWLARLLVSPENPGRPHELIEHFRTRLQPGRDRNRALQIVELGAGTGLVSLVLGVLLAQCGANNDQAGGSMRARILATDLSSAIELIDHNKVSNSHLFDGNTSGFEGPEEAYRTCEIELHAAELDWDSPIPSSVWPRDRGSGAQYPFDIVIGFEGPEEAYRTCEIELHAAELDWDSPIPSSVWPRDRGSEAQYPFDIVIMADVTYNTASFGALLDTVTGLLRGPSAPGLSAIVLLAYKSRDPAERTLWIDAQNRGLAFVLVDTVKGVREPAVEIWLGGWERDVKSLWSDTR</sequence>
<dbReference type="InterPro" id="IPR029063">
    <property type="entry name" value="SAM-dependent_MTases_sf"/>
</dbReference>